<organism evidence="1">
    <name type="scientific">marine metagenome</name>
    <dbReference type="NCBI Taxonomy" id="408172"/>
    <lineage>
        <taxon>unclassified sequences</taxon>
        <taxon>metagenomes</taxon>
        <taxon>ecological metagenomes</taxon>
    </lineage>
</organism>
<sequence>MSLVIKNPNNLKFLLILFSLFFVIFVFTSDGHRFTFDEDVAAQQSKRIATLSPDPTYVEGESRLFFEYPWLYPPEHNDRPICQNA</sequence>
<evidence type="ECO:0000313" key="1">
    <source>
        <dbReference type="EMBL" id="SVD51105.1"/>
    </source>
</evidence>
<dbReference type="AlphaFoldDB" id="A0A382VYL0"/>
<protein>
    <submittedName>
        <fullName evidence="1">Uncharacterized protein</fullName>
    </submittedName>
</protein>
<name>A0A382VYL0_9ZZZZ</name>
<dbReference type="EMBL" id="UINC01155324">
    <property type="protein sequence ID" value="SVD51105.1"/>
    <property type="molecule type" value="Genomic_DNA"/>
</dbReference>
<proteinExistence type="predicted"/>
<reference evidence="1" key="1">
    <citation type="submission" date="2018-05" db="EMBL/GenBank/DDBJ databases">
        <authorList>
            <person name="Lanie J.A."/>
            <person name="Ng W.-L."/>
            <person name="Kazmierczak K.M."/>
            <person name="Andrzejewski T.M."/>
            <person name="Davidsen T.M."/>
            <person name="Wayne K.J."/>
            <person name="Tettelin H."/>
            <person name="Glass J.I."/>
            <person name="Rusch D."/>
            <person name="Podicherti R."/>
            <person name="Tsui H.-C.T."/>
            <person name="Winkler M.E."/>
        </authorList>
    </citation>
    <scope>NUCLEOTIDE SEQUENCE</scope>
</reference>
<gene>
    <name evidence="1" type="ORF">METZ01_LOCUS403959</name>
</gene>
<accession>A0A382VYL0</accession>
<feature type="non-terminal residue" evidence="1">
    <location>
        <position position="85"/>
    </location>
</feature>